<gene>
    <name evidence="1" type="ordered locus">Corgl_1744</name>
</gene>
<organism evidence="1 2">
    <name type="scientific">Coriobacterium glomerans (strain ATCC 49209 / DSM 20642 / JCM 10262 / PW2)</name>
    <dbReference type="NCBI Taxonomy" id="700015"/>
    <lineage>
        <taxon>Bacteria</taxon>
        <taxon>Bacillati</taxon>
        <taxon>Actinomycetota</taxon>
        <taxon>Coriobacteriia</taxon>
        <taxon>Coriobacteriales</taxon>
        <taxon>Coriobacteriaceae</taxon>
        <taxon>Coriobacterium</taxon>
    </lineage>
</organism>
<dbReference type="KEGG" id="cgo:Corgl_1744"/>
<dbReference type="AlphaFoldDB" id="F2N991"/>
<keyword evidence="2" id="KW-1185">Reference proteome</keyword>
<dbReference type="HOGENOM" id="CLU_1710176_0_0_11"/>
<evidence type="ECO:0000313" key="2">
    <source>
        <dbReference type="Proteomes" id="UP000006851"/>
    </source>
</evidence>
<protein>
    <submittedName>
        <fullName evidence="1">Uncharacterized protein</fullName>
    </submittedName>
</protein>
<dbReference type="Proteomes" id="UP000006851">
    <property type="component" value="Chromosome"/>
</dbReference>
<accession>F2N991</accession>
<sequence>MRVHNCEGVGLPVRATLLQNTITNANYGWLYVNDEEFRIPSFLGMPYFKESTLNGNLICNNLEQLVNAFDYTDSKIYVENALNFAGFFTKPIYCNVELKQDCYVNSRFKLVTAEISKLTDSHIWHVGSHTATLVRRYSYIAMMSNGLATLYMK</sequence>
<dbReference type="EMBL" id="CP002628">
    <property type="protein sequence ID" value="AEB07839.1"/>
    <property type="molecule type" value="Genomic_DNA"/>
</dbReference>
<proteinExistence type="predicted"/>
<evidence type="ECO:0000313" key="1">
    <source>
        <dbReference type="EMBL" id="AEB07839.1"/>
    </source>
</evidence>
<reference evidence="2" key="1">
    <citation type="journal article" date="2013" name="Stand. Genomic Sci.">
        <title>Complete genome sequence of Coriobacterium glomerans type strain (PW2(T)) from the midgut of Pyrrhocoris apterus L. (red soldier bug).</title>
        <authorList>
            <person name="Stackebrandt E."/>
            <person name="Zeytun A."/>
            <person name="Lapidus A."/>
            <person name="Nolan M."/>
            <person name="Lucas S."/>
            <person name="Hammon N."/>
            <person name="Deshpande S."/>
            <person name="Cheng J.F."/>
            <person name="Tapia R."/>
            <person name="Goodwin L.A."/>
            <person name="Pitluck S."/>
            <person name="Liolios K."/>
            <person name="Pagani I."/>
            <person name="Ivanova N."/>
            <person name="Mavromatis K."/>
            <person name="Mikhailova N."/>
            <person name="Huntemann M."/>
            <person name="Pati A."/>
            <person name="Chen A."/>
            <person name="Palaniappan K."/>
            <person name="Chang Y.J."/>
            <person name="Land M."/>
            <person name="Hauser L."/>
            <person name="Rohde M."/>
            <person name="Pukall R."/>
            <person name="Goker M."/>
            <person name="Detter J.C."/>
            <person name="Woyke T."/>
            <person name="Bristow J."/>
            <person name="Eisen J.A."/>
            <person name="Markowitz V."/>
            <person name="Hugenholtz P."/>
            <person name="Kyrpides N.C."/>
            <person name="Klenk H.P."/>
        </authorList>
    </citation>
    <scope>NUCLEOTIDE SEQUENCE</scope>
    <source>
        <strain evidence="2">ATCC 49209 / DSM 20642 / JCM 10262 / PW2</strain>
    </source>
</reference>
<name>F2N991_CORGP</name>